<sequence>MTSSINKSFCITCNKKQAFFTCSGCRQDFCEDHINEEHQSPVTRMNDFLTDHNQLQELVCKYMEEPQQHSLIQQIDKWERQSINKIQQTADDARTKVLNVISDHVINIKKSLENLSEKVEQIQNDEKFTEIYLRQWRDKLENLKKDLITPETIQIHQDDDHITFVSKLTVIIVEPKDLFERTAGNIRIDDNGQLMIHGQWSDHSAVRGKGEYSSGQYRFRFKIEELDSDKWAFFGIVSKNVPMRAISISTPTAYGLAGQDGICLSGIYQKTNTIQYQSDMEMNDIIELFIDCNHQIIRLKNERTHSSHELNIDINKCPFPWQLLLGLCCSAGDRIRILPCTCIE</sequence>
<accession>A0A814JJQ3</accession>
<evidence type="ECO:0000313" key="3">
    <source>
        <dbReference type="Proteomes" id="UP000663855"/>
    </source>
</evidence>
<evidence type="ECO:0000313" key="2">
    <source>
        <dbReference type="EMBL" id="CAF3968134.1"/>
    </source>
</evidence>
<dbReference type="CDD" id="cd19757">
    <property type="entry name" value="Bbox1"/>
    <property type="match status" value="1"/>
</dbReference>
<dbReference type="Gene3D" id="2.60.120.920">
    <property type="match status" value="1"/>
</dbReference>
<evidence type="ECO:0000313" key="1">
    <source>
        <dbReference type="EMBL" id="CAF1040226.1"/>
    </source>
</evidence>
<organism evidence="1 3">
    <name type="scientific">Rotaria magnacalcarata</name>
    <dbReference type="NCBI Taxonomy" id="392030"/>
    <lineage>
        <taxon>Eukaryota</taxon>
        <taxon>Metazoa</taxon>
        <taxon>Spiralia</taxon>
        <taxon>Gnathifera</taxon>
        <taxon>Rotifera</taxon>
        <taxon>Eurotatoria</taxon>
        <taxon>Bdelloidea</taxon>
        <taxon>Philodinida</taxon>
        <taxon>Philodinidae</taxon>
        <taxon>Rotaria</taxon>
    </lineage>
</organism>
<dbReference type="AlphaFoldDB" id="A0A814JJQ3"/>
<dbReference type="EMBL" id="CAJOBH010003841">
    <property type="protein sequence ID" value="CAF3968134.1"/>
    <property type="molecule type" value="Genomic_DNA"/>
</dbReference>
<dbReference type="InterPro" id="IPR013320">
    <property type="entry name" value="ConA-like_dom_sf"/>
</dbReference>
<evidence type="ECO:0008006" key="4">
    <source>
        <dbReference type="Google" id="ProtNLM"/>
    </source>
</evidence>
<dbReference type="InterPro" id="IPR043136">
    <property type="entry name" value="B30.2/SPRY_sf"/>
</dbReference>
<proteinExistence type="predicted"/>
<dbReference type="Proteomes" id="UP000681967">
    <property type="component" value="Unassembled WGS sequence"/>
</dbReference>
<protein>
    <recommendedName>
        <fullName evidence="4">B box-type domain-containing protein</fullName>
    </recommendedName>
</protein>
<reference evidence="1" key="1">
    <citation type="submission" date="2021-02" db="EMBL/GenBank/DDBJ databases">
        <authorList>
            <person name="Nowell W R."/>
        </authorList>
    </citation>
    <scope>NUCLEOTIDE SEQUENCE</scope>
</reference>
<name>A0A814JJQ3_9BILA</name>
<dbReference type="EMBL" id="CAJNOV010000822">
    <property type="protein sequence ID" value="CAF1040226.1"/>
    <property type="molecule type" value="Genomic_DNA"/>
</dbReference>
<gene>
    <name evidence="2" type="ORF">BYL167_LOCUS11925</name>
    <name evidence="1" type="ORF">CJN711_LOCUS4240</name>
</gene>
<comment type="caution">
    <text evidence="1">The sequence shown here is derived from an EMBL/GenBank/DDBJ whole genome shotgun (WGS) entry which is preliminary data.</text>
</comment>
<dbReference type="Proteomes" id="UP000663855">
    <property type="component" value="Unassembled WGS sequence"/>
</dbReference>
<dbReference type="SUPFAM" id="SSF49899">
    <property type="entry name" value="Concanavalin A-like lectins/glucanases"/>
    <property type="match status" value="1"/>
</dbReference>